<dbReference type="AlphaFoldDB" id="A0A563VKN5"/>
<evidence type="ECO:0000313" key="1">
    <source>
        <dbReference type="EMBL" id="VEP11971.1"/>
    </source>
</evidence>
<keyword evidence="2" id="KW-1185">Reference proteome</keyword>
<organism evidence="1 2">
    <name type="scientific">Hyella patelloides LEGE 07179</name>
    <dbReference type="NCBI Taxonomy" id="945734"/>
    <lineage>
        <taxon>Bacteria</taxon>
        <taxon>Bacillati</taxon>
        <taxon>Cyanobacteriota</taxon>
        <taxon>Cyanophyceae</taxon>
        <taxon>Pleurocapsales</taxon>
        <taxon>Hyellaceae</taxon>
        <taxon>Hyella</taxon>
    </lineage>
</organism>
<protein>
    <submittedName>
        <fullName evidence="1">Uncharacterized protein</fullName>
    </submittedName>
</protein>
<sequence length="138" mass="15319">MENNRLIMYHKQSASARIMFFALNGSVCHFDGLPPKSKIVDSSISEERVVDKSENLITISQGKLGLSSNILEIEKQFLAIAKNEALTFNVYLASFTTVDPPYEQLADLGGKFITLIEARSLPSVEIELLGLAYSFLMD</sequence>
<evidence type="ECO:0000313" key="2">
    <source>
        <dbReference type="Proteomes" id="UP000320055"/>
    </source>
</evidence>
<gene>
    <name evidence="1" type="ORF">H1P_1290011</name>
</gene>
<proteinExistence type="predicted"/>
<dbReference type="RefSeq" id="WP_144869840.1">
    <property type="nucleotide sequence ID" value="NZ_LR213882.1"/>
</dbReference>
<reference evidence="1 2" key="1">
    <citation type="submission" date="2019-01" db="EMBL/GenBank/DDBJ databases">
        <authorList>
            <person name="Brito A."/>
        </authorList>
    </citation>
    <scope>NUCLEOTIDE SEQUENCE [LARGE SCALE GENOMIC DNA]</scope>
    <source>
        <strain evidence="1">1</strain>
    </source>
</reference>
<accession>A0A563VKN5</accession>
<dbReference type="Proteomes" id="UP000320055">
    <property type="component" value="Unassembled WGS sequence"/>
</dbReference>
<dbReference type="OrthoDB" id="6088517at2"/>
<dbReference type="EMBL" id="CAACVJ010000034">
    <property type="protein sequence ID" value="VEP11971.1"/>
    <property type="molecule type" value="Genomic_DNA"/>
</dbReference>
<name>A0A563VKN5_9CYAN</name>